<dbReference type="SUPFAM" id="SSF50346">
    <property type="entry name" value="PRC-barrel domain"/>
    <property type="match status" value="2"/>
</dbReference>
<accession>A0A316G899</accession>
<gene>
    <name evidence="4" type="ORF">C8D95_103296</name>
</gene>
<feature type="chain" id="PRO_5016233301" evidence="2">
    <location>
        <begin position="22"/>
        <end position="439"/>
    </location>
</feature>
<dbReference type="PANTHER" id="PTHR36505:SF1">
    <property type="entry name" value="BLR1072 PROTEIN"/>
    <property type="match status" value="1"/>
</dbReference>
<evidence type="ECO:0000256" key="1">
    <source>
        <dbReference type="SAM" id="MobiDB-lite"/>
    </source>
</evidence>
<sequence length="439" mass="45459">MKRFMTTTAIVTGLMAGTAFAQDAGSMFRTESNAQEIQASEFMGKRVYAAEGGVEGDAVEGMQDGWEDVGEINDIILGRDGSVEAVLVDIGGFLGMGERQVALNMDQVQFVADESTTDVDDDYFLVISASRANLEEAPEYSMDTAATGDAATEPMTETDTAAAGDTATEPMTETDTAAAGDSTTEPMTDEQVADEQQATNEATAEQPTEEMAEGTDATAEQPAAEMAEGSDATAEQATEEMTAEAEQAGDAVVEGAETAGEEVAEAADATGEAVVEGADAAGDELAQAADATGEAVAEGTEEVTAEAEQAGDAVVEGTENAAGDVAVATDSTLGASDGIMRDGYDTAVYEDLTAEDLTGARVYDGNDEWIGEVSELLLSDDGQISGAVVDVGGFLGLGEKPVELSMDELDILREQNGTNLLVYIPMTKEELEALPTYEN</sequence>
<keyword evidence="5" id="KW-1185">Reference proteome</keyword>
<feature type="signal peptide" evidence="2">
    <location>
        <begin position="1"/>
        <end position="21"/>
    </location>
</feature>
<evidence type="ECO:0000313" key="5">
    <source>
        <dbReference type="Proteomes" id="UP000245390"/>
    </source>
</evidence>
<feature type="region of interest" description="Disordered" evidence="1">
    <location>
        <begin position="161"/>
        <end position="250"/>
    </location>
</feature>
<evidence type="ECO:0000313" key="4">
    <source>
        <dbReference type="EMBL" id="PWK57058.1"/>
    </source>
</evidence>
<evidence type="ECO:0000256" key="2">
    <source>
        <dbReference type="SAM" id="SignalP"/>
    </source>
</evidence>
<keyword evidence="2" id="KW-0732">Signal</keyword>
<dbReference type="AlphaFoldDB" id="A0A316G899"/>
<dbReference type="Proteomes" id="UP000245390">
    <property type="component" value="Unassembled WGS sequence"/>
</dbReference>
<feature type="domain" description="PRC-barrel" evidence="3">
    <location>
        <begin position="36"/>
        <end position="117"/>
    </location>
</feature>
<feature type="compositionally biased region" description="Polar residues" evidence="1">
    <location>
        <begin position="171"/>
        <end position="186"/>
    </location>
</feature>
<comment type="caution">
    <text evidence="4">The sequence shown here is derived from an EMBL/GenBank/DDBJ whole genome shotgun (WGS) entry which is preliminary data.</text>
</comment>
<dbReference type="Pfam" id="PF05239">
    <property type="entry name" value="PRC"/>
    <property type="match status" value="2"/>
</dbReference>
<dbReference type="Gene3D" id="2.30.30.240">
    <property type="entry name" value="PRC-barrel domain"/>
    <property type="match status" value="2"/>
</dbReference>
<dbReference type="KEGG" id="salo:EF888_09685"/>
<dbReference type="OrthoDB" id="7876889at2"/>
<dbReference type="EMBL" id="QGGV01000003">
    <property type="protein sequence ID" value="PWK57058.1"/>
    <property type="molecule type" value="Genomic_DNA"/>
</dbReference>
<feature type="domain" description="PRC-barrel" evidence="3">
    <location>
        <begin position="353"/>
        <end position="410"/>
    </location>
</feature>
<feature type="compositionally biased region" description="Polar residues" evidence="1">
    <location>
        <begin position="194"/>
        <end position="206"/>
    </location>
</feature>
<dbReference type="PANTHER" id="PTHR36505">
    <property type="entry name" value="BLR1072 PROTEIN"/>
    <property type="match status" value="1"/>
</dbReference>
<dbReference type="RefSeq" id="WP_109758807.1">
    <property type="nucleotide sequence ID" value="NZ_CP034588.1"/>
</dbReference>
<organism evidence="4 5">
    <name type="scientific">Silicimonas algicola</name>
    <dbReference type="NCBI Taxonomy" id="1826607"/>
    <lineage>
        <taxon>Bacteria</taxon>
        <taxon>Pseudomonadati</taxon>
        <taxon>Pseudomonadota</taxon>
        <taxon>Alphaproteobacteria</taxon>
        <taxon>Rhodobacterales</taxon>
        <taxon>Paracoccaceae</taxon>
    </lineage>
</organism>
<protein>
    <submittedName>
        <fullName evidence="4">PRC-barrel domain protein</fullName>
    </submittedName>
</protein>
<dbReference type="InterPro" id="IPR011033">
    <property type="entry name" value="PRC_barrel-like_sf"/>
</dbReference>
<reference evidence="4 5" key="1">
    <citation type="submission" date="2018-05" db="EMBL/GenBank/DDBJ databases">
        <title>Genomic Encyclopedia of Type Strains, Phase IV (KMG-IV): sequencing the most valuable type-strain genomes for metagenomic binning, comparative biology and taxonomic classification.</title>
        <authorList>
            <person name="Goeker M."/>
        </authorList>
    </citation>
    <scope>NUCLEOTIDE SEQUENCE [LARGE SCALE GENOMIC DNA]</scope>
    <source>
        <strain evidence="4 5">DSM 103371</strain>
    </source>
</reference>
<name>A0A316G899_9RHOB</name>
<evidence type="ECO:0000259" key="3">
    <source>
        <dbReference type="Pfam" id="PF05239"/>
    </source>
</evidence>
<proteinExistence type="predicted"/>
<dbReference type="InterPro" id="IPR027275">
    <property type="entry name" value="PRC-brl_dom"/>
</dbReference>